<proteinExistence type="predicted"/>
<sequence length="158" mass="17401">MVFEGYDSTVLTGGQRLADHRNGTLSVAQAAKGDQGWYHCEVIGGQGESYGITLCASSCGRHWFVRPVINPFIFGDELMEGMRTMVVCTVLAGESPINILWLKDSMPLLHSEHRDGIHVTNLGEFASSLTILPCPGITRATTRVSWHPERHRPPTRPS</sequence>
<accession>A0AAV4T6Q1</accession>
<reference evidence="1 2" key="1">
    <citation type="submission" date="2021-06" db="EMBL/GenBank/DDBJ databases">
        <title>Caerostris extrusa draft genome.</title>
        <authorList>
            <person name="Kono N."/>
            <person name="Arakawa K."/>
        </authorList>
    </citation>
    <scope>NUCLEOTIDE SEQUENCE [LARGE SCALE GENOMIC DNA]</scope>
</reference>
<gene>
    <name evidence="1" type="primary">X975_01064</name>
    <name evidence="1" type="ORF">CEXT_686801</name>
</gene>
<dbReference type="InterPro" id="IPR036179">
    <property type="entry name" value="Ig-like_dom_sf"/>
</dbReference>
<protein>
    <submittedName>
        <fullName evidence="1">Down syndrome cell adhesion molecule-like protein Dscam2</fullName>
    </submittedName>
</protein>
<dbReference type="SUPFAM" id="SSF48726">
    <property type="entry name" value="Immunoglobulin"/>
    <property type="match status" value="1"/>
</dbReference>
<evidence type="ECO:0000313" key="2">
    <source>
        <dbReference type="Proteomes" id="UP001054945"/>
    </source>
</evidence>
<dbReference type="EMBL" id="BPLR01010686">
    <property type="protein sequence ID" value="GIY40996.1"/>
    <property type="molecule type" value="Genomic_DNA"/>
</dbReference>
<dbReference type="AlphaFoldDB" id="A0AAV4T6Q1"/>
<name>A0AAV4T6Q1_CAEEX</name>
<organism evidence="1 2">
    <name type="scientific">Caerostris extrusa</name>
    <name type="common">Bark spider</name>
    <name type="synonym">Caerostris bankana</name>
    <dbReference type="NCBI Taxonomy" id="172846"/>
    <lineage>
        <taxon>Eukaryota</taxon>
        <taxon>Metazoa</taxon>
        <taxon>Ecdysozoa</taxon>
        <taxon>Arthropoda</taxon>
        <taxon>Chelicerata</taxon>
        <taxon>Arachnida</taxon>
        <taxon>Araneae</taxon>
        <taxon>Araneomorphae</taxon>
        <taxon>Entelegynae</taxon>
        <taxon>Araneoidea</taxon>
        <taxon>Araneidae</taxon>
        <taxon>Caerostris</taxon>
    </lineage>
</organism>
<comment type="caution">
    <text evidence="1">The sequence shown here is derived from an EMBL/GenBank/DDBJ whole genome shotgun (WGS) entry which is preliminary data.</text>
</comment>
<evidence type="ECO:0000313" key="1">
    <source>
        <dbReference type="EMBL" id="GIY40996.1"/>
    </source>
</evidence>
<dbReference type="InterPro" id="IPR013783">
    <property type="entry name" value="Ig-like_fold"/>
</dbReference>
<dbReference type="Proteomes" id="UP001054945">
    <property type="component" value="Unassembled WGS sequence"/>
</dbReference>
<dbReference type="Gene3D" id="2.60.40.10">
    <property type="entry name" value="Immunoglobulins"/>
    <property type="match status" value="1"/>
</dbReference>
<keyword evidence="2" id="KW-1185">Reference proteome</keyword>